<dbReference type="OrthoDB" id="2380240at2"/>
<dbReference type="InterPro" id="IPR004761">
    <property type="entry name" value="Spore_GerAB"/>
</dbReference>
<feature type="transmembrane region" description="Helical" evidence="8">
    <location>
        <begin position="146"/>
        <end position="167"/>
    </location>
</feature>
<name>A0A0V8JFU7_9BACL</name>
<dbReference type="Pfam" id="PF03845">
    <property type="entry name" value="Spore_permease"/>
    <property type="match status" value="1"/>
</dbReference>
<dbReference type="Gene3D" id="1.20.1740.10">
    <property type="entry name" value="Amino acid/polyamine transporter I"/>
    <property type="match status" value="1"/>
</dbReference>
<dbReference type="GO" id="GO:0016020">
    <property type="term" value="C:membrane"/>
    <property type="evidence" value="ECO:0007669"/>
    <property type="project" value="UniProtKB-SubCell"/>
</dbReference>
<feature type="transmembrane region" description="Helical" evidence="8">
    <location>
        <begin position="221"/>
        <end position="244"/>
    </location>
</feature>
<keyword evidence="7 8" id="KW-0472">Membrane</keyword>
<evidence type="ECO:0000256" key="6">
    <source>
        <dbReference type="ARBA" id="ARBA00022989"/>
    </source>
</evidence>
<feature type="transmembrane region" description="Helical" evidence="8">
    <location>
        <begin position="87"/>
        <end position="107"/>
    </location>
</feature>
<dbReference type="PANTHER" id="PTHR34975">
    <property type="entry name" value="SPORE GERMINATION PROTEIN A2"/>
    <property type="match status" value="1"/>
</dbReference>
<keyword evidence="5 8" id="KW-0812">Transmembrane</keyword>
<feature type="transmembrane region" description="Helical" evidence="8">
    <location>
        <begin position="12"/>
        <end position="34"/>
    </location>
</feature>
<sequence length="371" mass="43164">MKINLAERPQHSISALLLFFILHSVQVGVGLQGFQRIVFKSAGHDAWISVLISGIWSVIVLLIMVKTLSFYENTDLYGIHFDVFGKWIGGLFSALYMLYCLFAFFIIIRNYVEVIQAWLFPQLDAWFVALTLVVMAIYTVSGGIRVLVGLCFFSVLFSAWMILLLIFPIEYADWRSLLPVMEANITHLMRGAYDMTFTIIGFEVLYFINPYIKEKEKTLKFSALGLAYTLFVYLSVMIVSLVYFSGAQLENTIWATLTLFKIIHFPFVERFEYLAITFWMLIILPNLGMYLWCAVRGMSRVFHRNEKSYIYWFSLLIIIPVCFVKTRNDVNTLNGFFAKIAFGVVFCYPFLLFAVTWIKKTYKERKRRKSI</sequence>
<feature type="transmembrane region" description="Helical" evidence="8">
    <location>
        <begin position="309"/>
        <end position="326"/>
    </location>
</feature>
<feature type="transmembrane region" description="Helical" evidence="8">
    <location>
        <begin position="188"/>
        <end position="209"/>
    </location>
</feature>
<accession>A0A0V8JFU7</accession>
<evidence type="ECO:0000256" key="8">
    <source>
        <dbReference type="SAM" id="Phobius"/>
    </source>
</evidence>
<evidence type="ECO:0000256" key="3">
    <source>
        <dbReference type="ARBA" id="ARBA00022448"/>
    </source>
</evidence>
<feature type="transmembrane region" description="Helical" evidence="8">
    <location>
        <begin position="119"/>
        <end position="140"/>
    </location>
</feature>
<evidence type="ECO:0000256" key="2">
    <source>
        <dbReference type="ARBA" id="ARBA00007998"/>
    </source>
</evidence>
<keyword evidence="3" id="KW-0813">Transport</keyword>
<dbReference type="AlphaFoldDB" id="A0A0V8JFU7"/>
<keyword evidence="6 8" id="KW-1133">Transmembrane helix</keyword>
<evidence type="ECO:0000256" key="1">
    <source>
        <dbReference type="ARBA" id="ARBA00004141"/>
    </source>
</evidence>
<gene>
    <name evidence="9" type="ORF">AS030_03945</name>
</gene>
<feature type="transmembrane region" description="Helical" evidence="8">
    <location>
        <begin position="338"/>
        <end position="358"/>
    </location>
</feature>
<protein>
    <submittedName>
        <fullName evidence="9">Spore gernimation protein</fullName>
    </submittedName>
</protein>
<keyword evidence="4" id="KW-0309">Germination</keyword>
<comment type="subcellular location">
    <subcellularLocation>
        <location evidence="1">Membrane</location>
        <topology evidence="1">Multi-pass membrane protein</topology>
    </subcellularLocation>
</comment>
<dbReference type="Proteomes" id="UP000054099">
    <property type="component" value="Unassembled WGS sequence"/>
</dbReference>
<keyword evidence="10" id="KW-1185">Reference proteome</keyword>
<evidence type="ECO:0000256" key="7">
    <source>
        <dbReference type="ARBA" id="ARBA00023136"/>
    </source>
</evidence>
<evidence type="ECO:0000313" key="10">
    <source>
        <dbReference type="Proteomes" id="UP000054099"/>
    </source>
</evidence>
<reference evidence="9 10" key="1">
    <citation type="journal article" date="2014" name="Antonie Van Leeuwenhoek">
        <title>Fictibacillus enclensis sp. nov., isolated from marine sediment.</title>
        <authorList>
            <person name="Dastager S.G."/>
            <person name="Mawlankar R."/>
            <person name="Srinivasan K."/>
            <person name="Tang S.K."/>
            <person name="Lee J.C."/>
            <person name="Ramana V.V."/>
            <person name="Shouche Y.S."/>
        </authorList>
    </citation>
    <scope>NUCLEOTIDE SEQUENCE [LARGE SCALE GENOMIC DNA]</scope>
    <source>
        <strain evidence="9 10">NIO-1003</strain>
    </source>
</reference>
<dbReference type="GO" id="GO:0009847">
    <property type="term" value="P:spore germination"/>
    <property type="evidence" value="ECO:0007669"/>
    <property type="project" value="InterPro"/>
</dbReference>
<dbReference type="PANTHER" id="PTHR34975:SF2">
    <property type="entry name" value="SPORE GERMINATION PROTEIN A2"/>
    <property type="match status" value="1"/>
</dbReference>
<evidence type="ECO:0000313" key="9">
    <source>
        <dbReference type="EMBL" id="KSU85950.1"/>
    </source>
</evidence>
<proteinExistence type="inferred from homology"/>
<comment type="caution">
    <text evidence="9">The sequence shown here is derived from an EMBL/GenBank/DDBJ whole genome shotgun (WGS) entry which is preliminary data.</text>
</comment>
<feature type="transmembrane region" description="Helical" evidence="8">
    <location>
        <begin position="273"/>
        <end position="297"/>
    </location>
</feature>
<feature type="transmembrane region" description="Helical" evidence="8">
    <location>
        <begin position="46"/>
        <end position="67"/>
    </location>
</feature>
<evidence type="ECO:0000256" key="4">
    <source>
        <dbReference type="ARBA" id="ARBA00022544"/>
    </source>
</evidence>
<dbReference type="RefSeq" id="WP_061971517.1">
    <property type="nucleotide sequence ID" value="NZ_FMAV01000001.1"/>
</dbReference>
<evidence type="ECO:0000256" key="5">
    <source>
        <dbReference type="ARBA" id="ARBA00022692"/>
    </source>
</evidence>
<comment type="similarity">
    <text evidence="2">Belongs to the amino acid-polyamine-organocation (APC) superfamily. Spore germination protein (SGP) (TC 2.A.3.9) family.</text>
</comment>
<dbReference type="NCBIfam" id="TIGR00912">
    <property type="entry name" value="2A0309"/>
    <property type="match status" value="1"/>
</dbReference>
<dbReference type="EMBL" id="LNQN01000001">
    <property type="protein sequence ID" value="KSU85950.1"/>
    <property type="molecule type" value="Genomic_DNA"/>
</dbReference>
<organism evidence="9 10">
    <name type="scientific">Fictibacillus enclensis</name>
    <dbReference type="NCBI Taxonomy" id="1017270"/>
    <lineage>
        <taxon>Bacteria</taxon>
        <taxon>Bacillati</taxon>
        <taxon>Bacillota</taxon>
        <taxon>Bacilli</taxon>
        <taxon>Bacillales</taxon>
        <taxon>Fictibacillaceae</taxon>
        <taxon>Fictibacillus</taxon>
    </lineage>
</organism>